<accession>A0A1H8H729</accession>
<evidence type="ECO:0000313" key="3">
    <source>
        <dbReference type="Proteomes" id="UP000198942"/>
    </source>
</evidence>
<evidence type="ECO:0000256" key="1">
    <source>
        <dbReference type="SAM" id="Phobius"/>
    </source>
</evidence>
<feature type="transmembrane region" description="Helical" evidence="1">
    <location>
        <begin position="14"/>
        <end position="31"/>
    </location>
</feature>
<dbReference type="EMBL" id="FOCL01000003">
    <property type="protein sequence ID" value="SEN51794.1"/>
    <property type="molecule type" value="Genomic_DNA"/>
</dbReference>
<name>A0A1H8H729_9SPHI</name>
<dbReference type="STRING" id="551995.SAMN05192574_103402"/>
<dbReference type="Proteomes" id="UP000198942">
    <property type="component" value="Unassembled WGS sequence"/>
</dbReference>
<keyword evidence="1" id="KW-0472">Membrane</keyword>
<sequence>MAIVKVSITTRQDVYEMYFLYLLLTIYRFLIKPQDKLNIKAQFTITHKQQKIKLLQMNRYN</sequence>
<evidence type="ECO:0000313" key="2">
    <source>
        <dbReference type="EMBL" id="SEN51794.1"/>
    </source>
</evidence>
<reference evidence="3" key="1">
    <citation type="submission" date="2016-10" db="EMBL/GenBank/DDBJ databases">
        <authorList>
            <person name="Varghese N."/>
            <person name="Submissions S."/>
        </authorList>
    </citation>
    <scope>NUCLEOTIDE SEQUENCE [LARGE SCALE GENOMIC DNA]</scope>
    <source>
        <strain evidence="3">Gh-48</strain>
    </source>
</reference>
<keyword evidence="1" id="KW-0812">Transmembrane</keyword>
<keyword evidence="3" id="KW-1185">Reference proteome</keyword>
<dbReference type="AlphaFoldDB" id="A0A1H8H729"/>
<keyword evidence="1" id="KW-1133">Transmembrane helix</keyword>
<proteinExistence type="predicted"/>
<protein>
    <submittedName>
        <fullName evidence="2">Uncharacterized protein</fullName>
    </submittedName>
</protein>
<organism evidence="2 3">
    <name type="scientific">Mucilaginibacter gossypiicola</name>
    <dbReference type="NCBI Taxonomy" id="551995"/>
    <lineage>
        <taxon>Bacteria</taxon>
        <taxon>Pseudomonadati</taxon>
        <taxon>Bacteroidota</taxon>
        <taxon>Sphingobacteriia</taxon>
        <taxon>Sphingobacteriales</taxon>
        <taxon>Sphingobacteriaceae</taxon>
        <taxon>Mucilaginibacter</taxon>
    </lineage>
</organism>
<gene>
    <name evidence="2" type="ORF">SAMN05192574_103402</name>
</gene>